<protein>
    <submittedName>
        <fullName evidence="2">Uncharacterized protein</fullName>
    </submittedName>
</protein>
<feature type="compositionally biased region" description="Basic and acidic residues" evidence="1">
    <location>
        <begin position="48"/>
        <end position="61"/>
    </location>
</feature>
<evidence type="ECO:0000313" key="3">
    <source>
        <dbReference type="Proteomes" id="UP001151760"/>
    </source>
</evidence>
<evidence type="ECO:0000256" key="1">
    <source>
        <dbReference type="SAM" id="MobiDB-lite"/>
    </source>
</evidence>
<name>A0ABQ5J508_9ASTR</name>
<feature type="compositionally biased region" description="Low complexity" evidence="1">
    <location>
        <begin position="103"/>
        <end position="115"/>
    </location>
</feature>
<comment type="caution">
    <text evidence="2">The sequence shown here is derived from an EMBL/GenBank/DDBJ whole genome shotgun (WGS) entry which is preliminary data.</text>
</comment>
<reference evidence="2" key="1">
    <citation type="journal article" date="2022" name="Int. J. Mol. Sci.">
        <title>Draft Genome of Tanacetum Coccineum: Genomic Comparison of Closely Related Tanacetum-Family Plants.</title>
        <authorList>
            <person name="Yamashiro T."/>
            <person name="Shiraishi A."/>
            <person name="Nakayama K."/>
            <person name="Satake H."/>
        </authorList>
    </citation>
    <scope>NUCLEOTIDE SEQUENCE</scope>
</reference>
<feature type="region of interest" description="Disordered" evidence="1">
    <location>
        <begin position="48"/>
        <end position="73"/>
    </location>
</feature>
<evidence type="ECO:0000313" key="2">
    <source>
        <dbReference type="EMBL" id="GJU06688.1"/>
    </source>
</evidence>
<dbReference type="EMBL" id="BQNB010021464">
    <property type="protein sequence ID" value="GJU06688.1"/>
    <property type="molecule type" value="Genomic_DNA"/>
</dbReference>
<dbReference type="Proteomes" id="UP001151760">
    <property type="component" value="Unassembled WGS sequence"/>
</dbReference>
<reference evidence="2" key="2">
    <citation type="submission" date="2022-01" db="EMBL/GenBank/DDBJ databases">
        <authorList>
            <person name="Yamashiro T."/>
            <person name="Shiraishi A."/>
            <person name="Satake H."/>
            <person name="Nakayama K."/>
        </authorList>
    </citation>
    <scope>NUCLEOTIDE SEQUENCE</scope>
</reference>
<keyword evidence="3" id="KW-1185">Reference proteome</keyword>
<organism evidence="2 3">
    <name type="scientific">Tanacetum coccineum</name>
    <dbReference type="NCBI Taxonomy" id="301880"/>
    <lineage>
        <taxon>Eukaryota</taxon>
        <taxon>Viridiplantae</taxon>
        <taxon>Streptophyta</taxon>
        <taxon>Embryophyta</taxon>
        <taxon>Tracheophyta</taxon>
        <taxon>Spermatophyta</taxon>
        <taxon>Magnoliopsida</taxon>
        <taxon>eudicotyledons</taxon>
        <taxon>Gunneridae</taxon>
        <taxon>Pentapetalae</taxon>
        <taxon>asterids</taxon>
        <taxon>campanulids</taxon>
        <taxon>Asterales</taxon>
        <taxon>Asteraceae</taxon>
        <taxon>Asteroideae</taxon>
        <taxon>Anthemideae</taxon>
        <taxon>Anthemidinae</taxon>
        <taxon>Tanacetum</taxon>
    </lineage>
</organism>
<sequence length="157" mass="17123">MVASEDNIADILSLPLKRESLNYLRQELSKVSDYDNFVLAPQLQKTSDHNSSKLKTYDHSNEPSSSKLVPNGSPLANTTAPLLQELNILFNPLYDEFFTAGNSSVPKSSSPSDSSLRQDTHPTVNAQSTTAPITITTNVNADENNTDIQAEIQAEDA</sequence>
<gene>
    <name evidence="2" type="ORF">Tco_1123118</name>
</gene>
<feature type="compositionally biased region" description="Polar residues" evidence="1">
    <location>
        <begin position="121"/>
        <end position="148"/>
    </location>
</feature>
<feature type="region of interest" description="Disordered" evidence="1">
    <location>
        <begin position="101"/>
        <end position="157"/>
    </location>
</feature>
<accession>A0ABQ5J508</accession>
<proteinExistence type="predicted"/>
<feature type="compositionally biased region" description="Polar residues" evidence="1">
    <location>
        <begin position="62"/>
        <end position="73"/>
    </location>
</feature>